<protein>
    <recommendedName>
        <fullName evidence="1">ATP-grasp domain-containing protein</fullName>
    </recommendedName>
</protein>
<keyword evidence="4" id="KW-1185">Reference proteome</keyword>
<evidence type="ECO:0000313" key="4">
    <source>
        <dbReference type="Proteomes" id="UP000195141"/>
    </source>
</evidence>
<sequence length="254" mass="28895">MVVYIRETPVPTETSINKYNAMVGFYLRGKEIVRYQSINEIVELRKEDIVVDYIKETLEILQLMGVDTNFEDYPSELSAFYGRNIRKGVLGEIANIPENWGQFVKPLLADKAFTGRVVNGTKDLIGIGLPFDFPVWISEDVAFQAEWRVFVLNGEILDVRPYKGDYHHLKYDASLVDEAVAAWKASPSAYVLDVGVTSDGRTLIVEVNDGYAVGNYGLMPISASRFLEARWQELTAPYFEKHEVLLINKEKHTF</sequence>
<dbReference type="AlphaFoldDB" id="A0A242K1J2"/>
<evidence type="ECO:0000313" key="3">
    <source>
        <dbReference type="EMBL" id="WYJ91560.1"/>
    </source>
</evidence>
<gene>
    <name evidence="3" type="ORF">A5888_003328</name>
    <name evidence="2" type="ORF">A5888_003628</name>
</gene>
<proteinExistence type="predicted"/>
<dbReference type="Pfam" id="PF18299">
    <property type="entry name" value="R2K_2"/>
    <property type="match status" value="1"/>
</dbReference>
<organism evidence="2">
    <name type="scientific">Candidatus Enterococcus clewellii</name>
    <dbReference type="NCBI Taxonomy" id="1834193"/>
    <lineage>
        <taxon>Bacteria</taxon>
        <taxon>Bacillati</taxon>
        <taxon>Bacillota</taxon>
        <taxon>Bacilli</taxon>
        <taxon>Lactobacillales</taxon>
        <taxon>Enterococcaceae</taxon>
        <taxon>Enterococcus</taxon>
    </lineage>
</organism>
<dbReference type="EMBL" id="CP147247">
    <property type="protein sequence ID" value="WYJ91560.1"/>
    <property type="molecule type" value="Genomic_DNA"/>
</dbReference>
<evidence type="ECO:0000313" key="2">
    <source>
        <dbReference type="EMBL" id="OTP11529.1"/>
    </source>
</evidence>
<dbReference type="OrthoDB" id="482201at2"/>
<reference evidence="3" key="3">
    <citation type="submission" date="2024-03" db="EMBL/GenBank/DDBJ databases">
        <title>The Genome Sequence of Enterococcus sp. DIV0242b.</title>
        <authorList>
            <consortium name="The Broad Institute Genomics Platform"/>
            <consortium name="The Broad Institute Microbial Omics Core"/>
            <consortium name="The Broad Institute Genomic Center for Infectious Diseases"/>
            <person name="Earl A."/>
            <person name="Manson A."/>
            <person name="Gilmore M."/>
            <person name="Schwartman J."/>
            <person name="Shea T."/>
            <person name="Abouelleil A."/>
            <person name="Cao P."/>
            <person name="Chapman S."/>
            <person name="Cusick C."/>
            <person name="Young S."/>
            <person name="Neafsey D."/>
            <person name="Nusbaum C."/>
            <person name="Birren B."/>
        </authorList>
    </citation>
    <scope>NUCLEOTIDE SEQUENCE</scope>
    <source>
        <strain evidence="3">9E7_DIV0242</strain>
    </source>
</reference>
<dbReference type="RefSeq" id="WP_086350615.1">
    <property type="nucleotide sequence ID" value="NZ_CP147247.1"/>
</dbReference>
<accession>A0A242K1J2</accession>
<dbReference type="Proteomes" id="UP000195141">
    <property type="component" value="Chromosome"/>
</dbReference>
<dbReference type="EMBL" id="NGMM01000007">
    <property type="protein sequence ID" value="OTP11529.1"/>
    <property type="molecule type" value="Genomic_DNA"/>
</dbReference>
<feature type="domain" description="ATP-grasp" evidence="1">
    <location>
        <begin position="80"/>
        <end position="222"/>
    </location>
</feature>
<evidence type="ECO:0000259" key="1">
    <source>
        <dbReference type="Pfam" id="PF18299"/>
    </source>
</evidence>
<name>A0A242K1J2_9ENTE</name>
<reference evidence="2" key="1">
    <citation type="submission" date="2017-05" db="EMBL/GenBank/DDBJ databases">
        <title>The Genome Sequence of Enterococcus sp. 9E7_DIV0242.</title>
        <authorList>
            <consortium name="The Broad Institute Genomics Platform"/>
            <consortium name="The Broad Institute Genomic Center for Infectious Diseases"/>
            <person name="Earl A."/>
            <person name="Manson A."/>
            <person name="Schwartman J."/>
            <person name="Gilmore M."/>
            <person name="Abouelleil A."/>
            <person name="Cao P."/>
            <person name="Chapman S."/>
            <person name="Cusick C."/>
            <person name="Shea T."/>
            <person name="Young S."/>
            <person name="Neafsey D."/>
            <person name="Nusbaum C."/>
            <person name="Birren B."/>
        </authorList>
    </citation>
    <scope>NUCLEOTIDE SEQUENCE [LARGE SCALE GENOMIC DNA]</scope>
    <source>
        <strain evidence="2">9E7_DIV0242</strain>
    </source>
</reference>
<reference evidence="3" key="2">
    <citation type="submission" date="2017-05" db="EMBL/GenBank/DDBJ databases">
        <authorList>
            <consortium name="The Broad Institute Genomics Platform"/>
            <consortium name="The Broad Institute Genomic Center for Infectious Diseases"/>
            <person name="Earl A."/>
            <person name="Manson A."/>
            <person name="Schwartman J."/>
            <person name="Gilmore M."/>
            <person name="Abouelleil A."/>
            <person name="Cao P."/>
            <person name="Chapman S."/>
            <person name="Cusick C."/>
            <person name="Shea T."/>
            <person name="Young S."/>
            <person name="Neafsey D."/>
            <person name="Nusbaum C."/>
            <person name="Birren B."/>
        </authorList>
    </citation>
    <scope>NUCLEOTIDE SEQUENCE</scope>
    <source>
        <strain evidence="3">9E7_DIV0242</strain>
    </source>
</reference>
<dbReference type="InterPro" id="IPR041261">
    <property type="entry name" value="R2K_2"/>
</dbReference>